<dbReference type="InterPro" id="IPR013434">
    <property type="entry name" value="CHP02611"/>
</dbReference>
<dbReference type="KEGG" id="cxe:FOB82_09890"/>
<evidence type="ECO:0000313" key="4">
    <source>
        <dbReference type="Proteomes" id="UP000426857"/>
    </source>
</evidence>
<feature type="transmembrane region" description="Helical" evidence="1">
    <location>
        <begin position="53"/>
        <end position="71"/>
    </location>
</feature>
<evidence type="ECO:0000256" key="1">
    <source>
        <dbReference type="SAM" id="Phobius"/>
    </source>
</evidence>
<gene>
    <name evidence="3" type="ORF">FOB82_09890</name>
    <name evidence="2" type="ORF">HF852_02640</name>
</gene>
<dbReference type="AlphaFoldDB" id="A0A6B8TIE8"/>
<dbReference type="NCBIfam" id="TIGR02611">
    <property type="entry name" value="TIGR02611 family protein"/>
    <property type="match status" value="1"/>
</dbReference>
<organism evidence="3 4">
    <name type="scientific">Corynebacterium xerosis</name>
    <dbReference type="NCBI Taxonomy" id="1725"/>
    <lineage>
        <taxon>Bacteria</taxon>
        <taxon>Bacillati</taxon>
        <taxon>Actinomycetota</taxon>
        <taxon>Actinomycetes</taxon>
        <taxon>Mycobacteriales</taxon>
        <taxon>Corynebacteriaceae</taxon>
        <taxon>Corynebacterium</taxon>
    </lineage>
</organism>
<protein>
    <submittedName>
        <fullName evidence="3">TIGR02611 family protein</fullName>
    </submittedName>
</protein>
<dbReference type="Proteomes" id="UP000426857">
    <property type="component" value="Chromosome"/>
</dbReference>
<dbReference type="Pfam" id="PF09656">
    <property type="entry name" value="PGPGW"/>
    <property type="match status" value="1"/>
</dbReference>
<evidence type="ECO:0000313" key="5">
    <source>
        <dbReference type="Proteomes" id="UP000589552"/>
    </source>
</evidence>
<reference evidence="2 5" key="2">
    <citation type="submission" date="2020-04" db="EMBL/GenBank/DDBJ databases">
        <authorList>
            <person name="Hitch T.C.A."/>
            <person name="Wylensek D."/>
            <person name="Clavel T."/>
        </authorList>
    </citation>
    <scope>NUCLEOTIDE SEQUENCE [LARGE SCALE GENOMIC DNA]</scope>
    <source>
        <strain evidence="2 5">BL-383-APC-2I</strain>
    </source>
</reference>
<keyword evidence="1" id="KW-1133">Transmembrane helix</keyword>
<keyword evidence="1" id="KW-0812">Transmembrane</keyword>
<dbReference type="InterPro" id="IPR019099">
    <property type="entry name" value="Uncharacterised_PGPGW_TM"/>
</dbReference>
<accession>A0A6B8TIE8</accession>
<feature type="transmembrane region" description="Helical" evidence="1">
    <location>
        <begin position="21"/>
        <end position="47"/>
    </location>
</feature>
<reference evidence="3 4" key="1">
    <citation type="submission" date="2019-11" db="EMBL/GenBank/DDBJ databases">
        <title>FDA dAtabase for Regulatory Grade micrObial Sequences (FDA-ARGOS): Supporting development and validation of Infectious Disease Dx tests.</title>
        <authorList>
            <person name="Kerrigan L."/>
            <person name="Long C."/>
            <person name="Tallon L."/>
            <person name="Sadzewicz L."/>
            <person name="Vavikolanu K."/>
            <person name="Mehta A."/>
            <person name="Aluvathingal J."/>
            <person name="Nadendla S."/>
            <person name="Yan Y."/>
            <person name="Sichtig H."/>
        </authorList>
    </citation>
    <scope>NUCLEOTIDE SEQUENCE [LARGE SCALE GENOMIC DNA]</scope>
    <source>
        <strain evidence="3 4">FDAARGOS_674</strain>
    </source>
</reference>
<evidence type="ECO:0000313" key="3">
    <source>
        <dbReference type="EMBL" id="QGS35928.1"/>
    </source>
</evidence>
<dbReference type="Proteomes" id="UP000589552">
    <property type="component" value="Unassembled WGS sequence"/>
</dbReference>
<feature type="transmembrane region" description="Helical" evidence="1">
    <location>
        <begin position="98"/>
        <end position="119"/>
    </location>
</feature>
<sequence length="131" mass="15052">MEERISRLMDRMKSRHESMRRHWYGPFLSPVLLVLGFCLLIVGIVILPTPAPGWLLIFISLGLLSLVHPPMRRFNVRMARLYDASEAWFRDRHWSTQVALGAALTISVAAIMATVWYLMAPGDWPYTRQAA</sequence>
<keyword evidence="1" id="KW-0472">Membrane</keyword>
<evidence type="ECO:0000313" key="2">
    <source>
        <dbReference type="EMBL" id="NMF08513.1"/>
    </source>
</evidence>
<dbReference type="EMBL" id="JABAGA010000001">
    <property type="protein sequence ID" value="NMF08513.1"/>
    <property type="molecule type" value="Genomic_DNA"/>
</dbReference>
<name>A0A6B8TIE8_9CORY</name>
<dbReference type="EMBL" id="CP046322">
    <property type="protein sequence ID" value="QGS35928.1"/>
    <property type="molecule type" value="Genomic_DNA"/>
</dbReference>
<proteinExistence type="predicted"/>